<evidence type="ECO:0000256" key="1">
    <source>
        <dbReference type="SAM" id="SignalP"/>
    </source>
</evidence>
<comment type="caution">
    <text evidence="2">The sequence shown here is derived from an EMBL/GenBank/DDBJ whole genome shotgun (WGS) entry which is preliminary data.</text>
</comment>
<evidence type="ECO:0000313" key="2">
    <source>
        <dbReference type="EMBL" id="KAA5540975.1"/>
    </source>
</evidence>
<sequence>MKLSKIAMLAAIACASYTSSMTASANDTIELVSHCAAACDCGEPVCGCEPVDACADACADNCDAGGCGLGDCLGGGCDGGCDSGCGCGLGGCLDGLCGDCCLGEQWSLFDGCCLDDCGISVGGWLQYGYVSKANSLFNSYDHGQLNQAWIYAERAIDTSCGFDIGGRVDYMYGTDSQDTQAFGTDPRGWDNGWDNGGNYGRAMPQLYLEAGYGDLSVKAGHFYTIIGWEVVTAPDNFFYSHAYTMYNSEPFTHTGILATYNVSDNVTVYGGWTEGWDSGFDDNGDNFIGGLSVGLSDALTVTYATVAGRFGEARFNGVEKGYMQSIVADLAVSDNLQYIFQTDFLDTEDAVGDTVRNTFDINQYLIYSFNDCWAAGGRFEWYNQEGVYSANETDIYALTLGVNYKPHANVIVRPEVRWDWDDDQVAGLEDGEDQTTFAVDTIFLF</sequence>
<dbReference type="Proteomes" id="UP000324479">
    <property type="component" value="Unassembled WGS sequence"/>
</dbReference>
<accession>A0A5M6D713</accession>
<feature type="chain" id="PRO_5024389090" evidence="1">
    <location>
        <begin position="26"/>
        <end position="445"/>
    </location>
</feature>
<proteinExistence type="predicted"/>
<dbReference type="AlphaFoldDB" id="A0A5M6D713"/>
<dbReference type="EMBL" id="VWOX01000011">
    <property type="protein sequence ID" value="KAA5540975.1"/>
    <property type="molecule type" value="Genomic_DNA"/>
</dbReference>
<dbReference type="SUPFAM" id="SSF56935">
    <property type="entry name" value="Porins"/>
    <property type="match status" value="1"/>
</dbReference>
<protein>
    <submittedName>
        <fullName evidence="2">Porin</fullName>
    </submittedName>
</protein>
<reference evidence="2 3" key="1">
    <citation type="submission" date="2019-08" db="EMBL/GenBank/DDBJ databases">
        <authorList>
            <person name="Dhanesh K."/>
            <person name="Kumar G."/>
            <person name="Sasikala C."/>
            <person name="Venkata Ramana C."/>
        </authorList>
    </citation>
    <scope>NUCLEOTIDE SEQUENCE [LARGE SCALE GENOMIC DNA]</scope>
    <source>
        <strain evidence="2 3">JC645</strain>
    </source>
</reference>
<dbReference type="RefSeq" id="WP_150078020.1">
    <property type="nucleotide sequence ID" value="NZ_VWOX01000011.1"/>
</dbReference>
<keyword evidence="1" id="KW-0732">Signal</keyword>
<keyword evidence="3" id="KW-1185">Reference proteome</keyword>
<feature type="signal peptide" evidence="1">
    <location>
        <begin position="1"/>
        <end position="25"/>
    </location>
</feature>
<organism evidence="2 3">
    <name type="scientific">Roseiconus nitratireducens</name>
    <dbReference type="NCBI Taxonomy" id="2605748"/>
    <lineage>
        <taxon>Bacteria</taxon>
        <taxon>Pseudomonadati</taxon>
        <taxon>Planctomycetota</taxon>
        <taxon>Planctomycetia</taxon>
        <taxon>Pirellulales</taxon>
        <taxon>Pirellulaceae</taxon>
        <taxon>Roseiconus</taxon>
    </lineage>
</organism>
<dbReference type="InterPro" id="IPR011486">
    <property type="entry name" value="BBP2"/>
</dbReference>
<gene>
    <name evidence="2" type="ORF">FYK55_18905</name>
</gene>
<name>A0A5M6D713_9BACT</name>
<evidence type="ECO:0000313" key="3">
    <source>
        <dbReference type="Proteomes" id="UP000324479"/>
    </source>
</evidence>
<dbReference type="Pfam" id="PF07642">
    <property type="entry name" value="BBP2"/>
    <property type="match status" value="1"/>
</dbReference>